<dbReference type="Proteomes" id="UP000015100">
    <property type="component" value="Unassembled WGS sequence"/>
</dbReference>
<proteinExistence type="predicted"/>
<organism evidence="1 2">
    <name type="scientific">Dactylellina haptotyla (strain CBS 200.50)</name>
    <name type="common">Nematode-trapping fungus</name>
    <name type="synonym">Monacrosporium haptotylum</name>
    <dbReference type="NCBI Taxonomy" id="1284197"/>
    <lineage>
        <taxon>Eukaryota</taxon>
        <taxon>Fungi</taxon>
        <taxon>Dikarya</taxon>
        <taxon>Ascomycota</taxon>
        <taxon>Pezizomycotina</taxon>
        <taxon>Orbiliomycetes</taxon>
        <taxon>Orbiliales</taxon>
        <taxon>Orbiliaceae</taxon>
        <taxon>Dactylellina</taxon>
    </lineage>
</organism>
<reference evidence="1 2" key="1">
    <citation type="journal article" date="2013" name="PLoS Genet.">
        <title>Genomic mechanisms accounting for the adaptation to parasitism in nematode-trapping fungi.</title>
        <authorList>
            <person name="Meerupati T."/>
            <person name="Andersson K.M."/>
            <person name="Friman E."/>
            <person name="Kumar D."/>
            <person name="Tunlid A."/>
            <person name="Ahren D."/>
        </authorList>
    </citation>
    <scope>NUCLEOTIDE SEQUENCE [LARGE SCALE GENOMIC DNA]</scope>
    <source>
        <strain evidence="1 2">CBS 200.50</strain>
    </source>
</reference>
<evidence type="ECO:0000313" key="1">
    <source>
        <dbReference type="EMBL" id="EPS38300.1"/>
    </source>
</evidence>
<name>S8A5L7_DACHA</name>
<accession>S8A5L7</accession>
<dbReference type="eggNOG" id="ENOG502S9Y7">
    <property type="taxonomic scope" value="Eukaryota"/>
</dbReference>
<sequence>MALDFLNEDTYDDFDPTVPYLERYTVYAHPLSIPWSREARMPLTCFNSARMLWQKGPWVASCPFDTESLQLVAVLPDGQGRIGSYVESVSTSSNTVNDHLSASVGITIGYPFLNAGVEVDYDRSVLENKNVTSCLPAIRSAKCLLG</sequence>
<dbReference type="EMBL" id="AQGS01000575">
    <property type="protein sequence ID" value="EPS38300.1"/>
    <property type="molecule type" value="Genomic_DNA"/>
</dbReference>
<reference evidence="2" key="2">
    <citation type="submission" date="2013-04" db="EMBL/GenBank/DDBJ databases">
        <title>Genomic mechanisms accounting for the adaptation to parasitism in nematode-trapping fungi.</title>
        <authorList>
            <person name="Ahren D.G."/>
        </authorList>
    </citation>
    <scope>NUCLEOTIDE SEQUENCE [LARGE SCALE GENOMIC DNA]</scope>
    <source>
        <strain evidence="2">CBS 200.50</strain>
    </source>
</reference>
<dbReference type="HOGENOM" id="CLU_1777363_0_0_1"/>
<gene>
    <name evidence="1" type="ORF">H072_8002</name>
</gene>
<dbReference type="AlphaFoldDB" id="S8A5L7"/>
<keyword evidence="2" id="KW-1185">Reference proteome</keyword>
<dbReference type="OrthoDB" id="4457531at2759"/>
<evidence type="ECO:0000313" key="2">
    <source>
        <dbReference type="Proteomes" id="UP000015100"/>
    </source>
</evidence>
<protein>
    <submittedName>
        <fullName evidence="1">Uncharacterized protein</fullName>
    </submittedName>
</protein>
<comment type="caution">
    <text evidence="1">The sequence shown here is derived from an EMBL/GenBank/DDBJ whole genome shotgun (WGS) entry which is preliminary data.</text>
</comment>